<dbReference type="RefSeq" id="WP_013573406.1">
    <property type="nucleotide sequence ID" value="NC_015061.1"/>
</dbReference>
<dbReference type="KEGG" id="rah:Rahaq_0055"/>
<dbReference type="HOGENOM" id="CLU_000445_44_2_6"/>
<dbReference type="SUPFAM" id="SSF52317">
    <property type="entry name" value="Class I glutamine amidotransferase-like"/>
    <property type="match status" value="1"/>
</dbReference>
<evidence type="ECO:0000313" key="2">
    <source>
        <dbReference type="EMBL" id="ADW71688.1"/>
    </source>
</evidence>
<dbReference type="PANTHER" id="PTHR48094:SF12">
    <property type="entry name" value="PARKINSON DISEASE PROTEIN 7 HOMOLOG"/>
    <property type="match status" value="1"/>
</dbReference>
<sequence>MVKDNAKKQVALLLADGFEEGEAVIVLDILERLEIQVTTLACQKSLTLRTYHGIQMQANELLSAQGDRLFDAVVMPGGPEGSVALAASKEVVEFVRRHDDAGKLICPLCSAAARVLGGNGLLKGRRYVCSGDLYKDVKDGVYVNQSFVEDGNLLSGKGLGLAFDFAFQLAYRLTGDAETTNFQADHIDYHHWRADQKL</sequence>
<dbReference type="AlphaFoldDB" id="A0A0H3F4B3"/>
<dbReference type="eggNOG" id="COG0693">
    <property type="taxonomic scope" value="Bacteria"/>
</dbReference>
<proteinExistence type="predicted"/>
<dbReference type="Proteomes" id="UP000007257">
    <property type="component" value="Chromosome"/>
</dbReference>
<evidence type="ECO:0000313" key="3">
    <source>
        <dbReference type="Proteomes" id="UP000007257"/>
    </source>
</evidence>
<dbReference type="InterPro" id="IPR029062">
    <property type="entry name" value="Class_I_gatase-like"/>
</dbReference>
<dbReference type="Pfam" id="PF01965">
    <property type="entry name" value="DJ-1_PfpI"/>
    <property type="match status" value="1"/>
</dbReference>
<feature type="domain" description="DJ-1/PfpI" evidence="1">
    <location>
        <begin position="8"/>
        <end position="169"/>
    </location>
</feature>
<evidence type="ECO:0000259" key="1">
    <source>
        <dbReference type="Pfam" id="PF01965"/>
    </source>
</evidence>
<gene>
    <name evidence="2" type="ordered locus">Rahaq_0055</name>
</gene>
<dbReference type="EMBL" id="CP002505">
    <property type="protein sequence ID" value="ADW71688.1"/>
    <property type="molecule type" value="Genomic_DNA"/>
</dbReference>
<dbReference type="CDD" id="cd03135">
    <property type="entry name" value="GATase1_DJ-1"/>
    <property type="match status" value="1"/>
</dbReference>
<protein>
    <submittedName>
        <fullName evidence="2">ThiJ/PfpI domain-containing protein</fullName>
    </submittedName>
</protein>
<dbReference type="GO" id="GO:0005737">
    <property type="term" value="C:cytoplasm"/>
    <property type="evidence" value="ECO:0007669"/>
    <property type="project" value="TreeGrafter"/>
</dbReference>
<dbReference type="OrthoDB" id="9792284at2"/>
<organism evidence="2 3">
    <name type="scientific">Rahnella sp. (strain Y9602)</name>
    <dbReference type="NCBI Taxonomy" id="2703885"/>
    <lineage>
        <taxon>Bacteria</taxon>
        <taxon>Pseudomonadati</taxon>
        <taxon>Pseudomonadota</taxon>
        <taxon>Gammaproteobacteria</taxon>
        <taxon>Enterobacterales</taxon>
        <taxon>Yersiniaceae</taxon>
        <taxon>Rahnella</taxon>
    </lineage>
</organism>
<dbReference type="InterPro" id="IPR050325">
    <property type="entry name" value="Prot/Nucl_acid_deglycase"/>
</dbReference>
<reference evidence="2 3" key="2">
    <citation type="journal article" date="2012" name="J. Bacteriol.">
        <title>Complete Genome Sequence of Rahnella sp. Strain Y9602, a Gammaproteobacterium Isolate from Metal- and Radionuclide-Contaminated Soil.</title>
        <authorList>
            <person name="Martinez R.J."/>
            <person name="Bruce D."/>
            <person name="Detter C."/>
            <person name="Goodwin L.A."/>
            <person name="Han J."/>
            <person name="Han C.S."/>
            <person name="Held B."/>
            <person name="Land M.L."/>
            <person name="Mikhailova N."/>
            <person name="Nolan M."/>
            <person name="Pennacchio L."/>
            <person name="Pitluck S."/>
            <person name="Tapia R."/>
            <person name="Woyke T."/>
            <person name="Sobecky P.A."/>
        </authorList>
    </citation>
    <scope>NUCLEOTIDE SEQUENCE [LARGE SCALE GENOMIC DNA]</scope>
    <source>
        <strain evidence="2 3">Y9602</strain>
    </source>
</reference>
<reference evidence="3" key="1">
    <citation type="submission" date="2011-01" db="EMBL/GenBank/DDBJ databases">
        <title>Complete sequence of chromosome of Rahnella sp. Y9602.</title>
        <authorList>
            <consortium name="US DOE Joint Genome Institute"/>
            <person name="Lucas S."/>
            <person name="Copeland A."/>
            <person name="Lapidus A."/>
            <person name="Cheng J.-F."/>
            <person name="Goodwin L."/>
            <person name="Pitluck S."/>
            <person name="Lu M."/>
            <person name="Detter J.C."/>
            <person name="Han C."/>
            <person name="Tapia R."/>
            <person name="Land M."/>
            <person name="Hauser L."/>
            <person name="Kyrpides N."/>
            <person name="Ivanova N."/>
            <person name="Ovchinnikova G."/>
            <person name="Pagani I."/>
            <person name="Sobecky P.A."/>
            <person name="Martinez R.J."/>
            <person name="Woyke T."/>
        </authorList>
    </citation>
    <scope>NUCLEOTIDE SEQUENCE [LARGE SCALE GENOMIC DNA]</scope>
    <source>
        <strain evidence="3">Y9602</strain>
    </source>
</reference>
<name>A0A0H3F4B3_RAHSY</name>
<dbReference type="InterPro" id="IPR002818">
    <property type="entry name" value="DJ-1/PfpI"/>
</dbReference>
<dbReference type="PANTHER" id="PTHR48094">
    <property type="entry name" value="PROTEIN/NUCLEIC ACID DEGLYCASE DJ-1-RELATED"/>
    <property type="match status" value="1"/>
</dbReference>
<dbReference type="Gene3D" id="3.40.50.880">
    <property type="match status" value="1"/>
</dbReference>
<accession>A0A0H3F4B3</accession>